<evidence type="ECO:0000313" key="2">
    <source>
        <dbReference type="EMBL" id="ORY37301.1"/>
    </source>
</evidence>
<evidence type="ECO:0000256" key="1">
    <source>
        <dbReference type="SAM" id="MobiDB-lite"/>
    </source>
</evidence>
<name>A0A1Y2BRD2_9FUNG</name>
<dbReference type="Proteomes" id="UP000193920">
    <property type="component" value="Unassembled WGS sequence"/>
</dbReference>
<gene>
    <name evidence="2" type="ORF">LY90DRAFT_511231</name>
</gene>
<sequence>MNNETVLTDNKDVNIQDKPAENDSPISPEFNNDDKNLQPKTAPKWGNWKKSFINGIDRIYETLDPGFKAENKNQQENTTINENLQKQREFQLEQNNDNNNGDSFNFGAFSKKALNALTDIIAPPISQAGNTNLNDAEVLFDFSNPSYNQLFSEDGGDTIKETMNNYIKYAKDRLMKFKYPELVQSKFQTMDALFDKIEINTILKSNDAISSILTEEAIVTKYKSSLESFGMDTVLLEKLQEIIKPVLTMSKDKYSSFQKEFSIVLIDIKENNGEADKLNKSITEALDSIQSSEASTMSVYSVAACKQLLKIAEVILLYIKDIRLKQNDYQEGKALEEPIDVYDTIALAKSLCSICIILLRECKFIAFEYLNSYYLIYQYIENFNLIQNENPTEERMATPRINEIKDRIKHNKNIIMNYLESALINIHEIFMGNLPLLQLLTTYQTKTQKVNVQQPKEQVTMNLIMTYFE</sequence>
<reference evidence="2 3" key="1">
    <citation type="submission" date="2016-08" db="EMBL/GenBank/DDBJ databases">
        <title>A Parts List for Fungal Cellulosomes Revealed by Comparative Genomics.</title>
        <authorList>
            <consortium name="DOE Joint Genome Institute"/>
            <person name="Haitjema C.H."/>
            <person name="Gilmore S.P."/>
            <person name="Henske J.K."/>
            <person name="Solomon K.V."/>
            <person name="De Groot R."/>
            <person name="Kuo A."/>
            <person name="Mondo S.J."/>
            <person name="Salamov A.A."/>
            <person name="Labutti K."/>
            <person name="Zhao Z."/>
            <person name="Chiniquy J."/>
            <person name="Barry K."/>
            <person name="Brewer H.M."/>
            <person name="Purvine S.O."/>
            <person name="Wright A.T."/>
            <person name="Boxma B."/>
            <person name="Van Alen T."/>
            <person name="Hackstein J.H."/>
            <person name="Baker S.E."/>
            <person name="Grigoriev I.V."/>
            <person name="O'Malley M.A."/>
        </authorList>
    </citation>
    <scope>NUCLEOTIDE SEQUENCE [LARGE SCALE GENOMIC DNA]</scope>
    <source>
        <strain evidence="2 3">G1</strain>
    </source>
</reference>
<comment type="caution">
    <text evidence="2">The sequence shown here is derived from an EMBL/GenBank/DDBJ whole genome shotgun (WGS) entry which is preliminary data.</text>
</comment>
<protein>
    <submittedName>
        <fullName evidence="2">Uncharacterized protein</fullName>
    </submittedName>
</protein>
<feature type="region of interest" description="Disordered" evidence="1">
    <location>
        <begin position="1"/>
        <end position="44"/>
    </location>
</feature>
<feature type="compositionally biased region" description="Basic and acidic residues" evidence="1">
    <location>
        <begin position="9"/>
        <end position="21"/>
    </location>
</feature>
<keyword evidence="3" id="KW-1185">Reference proteome</keyword>
<evidence type="ECO:0000313" key="3">
    <source>
        <dbReference type="Proteomes" id="UP000193920"/>
    </source>
</evidence>
<accession>A0A1Y2BRD2</accession>
<dbReference type="AlphaFoldDB" id="A0A1Y2BRD2"/>
<organism evidence="2 3">
    <name type="scientific">Neocallimastix californiae</name>
    <dbReference type="NCBI Taxonomy" id="1754190"/>
    <lineage>
        <taxon>Eukaryota</taxon>
        <taxon>Fungi</taxon>
        <taxon>Fungi incertae sedis</taxon>
        <taxon>Chytridiomycota</taxon>
        <taxon>Chytridiomycota incertae sedis</taxon>
        <taxon>Neocallimastigomycetes</taxon>
        <taxon>Neocallimastigales</taxon>
        <taxon>Neocallimastigaceae</taxon>
        <taxon>Neocallimastix</taxon>
    </lineage>
</organism>
<proteinExistence type="predicted"/>
<dbReference type="OrthoDB" id="5597648at2759"/>
<dbReference type="EMBL" id="MCOG01000143">
    <property type="protein sequence ID" value="ORY37301.1"/>
    <property type="molecule type" value="Genomic_DNA"/>
</dbReference>